<dbReference type="EMBL" id="CM042012">
    <property type="protein sequence ID" value="KAI3752474.1"/>
    <property type="molecule type" value="Genomic_DNA"/>
</dbReference>
<reference evidence="1 2" key="2">
    <citation type="journal article" date="2022" name="Mol. Ecol. Resour.">
        <title>The genomes of chicory, endive, great burdock and yacon provide insights into Asteraceae paleo-polyploidization history and plant inulin production.</title>
        <authorList>
            <person name="Fan W."/>
            <person name="Wang S."/>
            <person name="Wang H."/>
            <person name="Wang A."/>
            <person name="Jiang F."/>
            <person name="Liu H."/>
            <person name="Zhao H."/>
            <person name="Xu D."/>
            <person name="Zhang Y."/>
        </authorList>
    </citation>
    <scope>NUCLEOTIDE SEQUENCE [LARGE SCALE GENOMIC DNA]</scope>
    <source>
        <strain evidence="2">cv. Punajuju</strain>
        <tissue evidence="1">Leaves</tissue>
    </source>
</reference>
<name>A0ACB9E0K8_CICIN</name>
<organism evidence="1 2">
    <name type="scientific">Cichorium intybus</name>
    <name type="common">Chicory</name>
    <dbReference type="NCBI Taxonomy" id="13427"/>
    <lineage>
        <taxon>Eukaryota</taxon>
        <taxon>Viridiplantae</taxon>
        <taxon>Streptophyta</taxon>
        <taxon>Embryophyta</taxon>
        <taxon>Tracheophyta</taxon>
        <taxon>Spermatophyta</taxon>
        <taxon>Magnoliopsida</taxon>
        <taxon>eudicotyledons</taxon>
        <taxon>Gunneridae</taxon>
        <taxon>Pentapetalae</taxon>
        <taxon>asterids</taxon>
        <taxon>campanulids</taxon>
        <taxon>Asterales</taxon>
        <taxon>Asteraceae</taxon>
        <taxon>Cichorioideae</taxon>
        <taxon>Cichorieae</taxon>
        <taxon>Cichoriinae</taxon>
        <taxon>Cichorium</taxon>
    </lineage>
</organism>
<gene>
    <name evidence="1" type="ORF">L2E82_24507</name>
</gene>
<accession>A0ACB9E0K8</accession>
<keyword evidence="2" id="KW-1185">Reference proteome</keyword>
<reference evidence="2" key="1">
    <citation type="journal article" date="2022" name="Mol. Ecol. Resour.">
        <title>The genomes of chicory, endive, great burdock and yacon provide insights into Asteraceae palaeo-polyploidization history and plant inulin production.</title>
        <authorList>
            <person name="Fan W."/>
            <person name="Wang S."/>
            <person name="Wang H."/>
            <person name="Wang A."/>
            <person name="Jiang F."/>
            <person name="Liu H."/>
            <person name="Zhao H."/>
            <person name="Xu D."/>
            <person name="Zhang Y."/>
        </authorList>
    </citation>
    <scope>NUCLEOTIDE SEQUENCE [LARGE SCALE GENOMIC DNA]</scope>
    <source>
        <strain evidence="2">cv. Punajuju</strain>
    </source>
</reference>
<dbReference type="Proteomes" id="UP001055811">
    <property type="component" value="Linkage Group LG04"/>
</dbReference>
<evidence type="ECO:0000313" key="1">
    <source>
        <dbReference type="EMBL" id="KAI3752474.1"/>
    </source>
</evidence>
<comment type="caution">
    <text evidence="1">The sequence shown here is derived from an EMBL/GenBank/DDBJ whole genome shotgun (WGS) entry which is preliminary data.</text>
</comment>
<sequence>MEKSKANMEESAKKIGDLEVDVLHFMKDFKESTVSNNERMSKVIQGFADTLKAEREAIATLRSDLRKEHSELASFLQAKTELKNTTAVLTSAVSQSHTVRNCVTKIGTYIRCFGRRCHSETRGDKNSHDDSDYDNRDDGPENTEDKEKEKEQNNTNISDVSKDDKVDGKQKVTESPVQRPKLSKVTNVKEPGTQESADDVQKLDENWFEKMKVGDTSVGPSKRKTKKIGEDDVDEDIEISEAAKLARDAREKELDELLRISRKLDAEETAKQEAEIELEARKTLFHDWDYEIMKSEAITQPIENWLQPNYSYDVGNQVDSQFDFPMTARAFLIRCFDELTTSKHPRAVVNDMLFNFYLEHSKPQYLSWSLKKIVKLTPRMPHVTSPFRNAIFLARRGSDEEKDEFTLADLPFMNPFDWVSLFNILKRREDHEILFEHVKRLLMGYILEVSTLDVEVAAVLNSTLKVSAEKPPSDLKKRRLGKIKKDDWNVAYPSKEGRDSAKRIFFLRDKHLY</sequence>
<protein>
    <submittedName>
        <fullName evidence="1">Uncharacterized protein</fullName>
    </submittedName>
</protein>
<proteinExistence type="predicted"/>
<evidence type="ECO:0000313" key="2">
    <source>
        <dbReference type="Proteomes" id="UP001055811"/>
    </source>
</evidence>